<dbReference type="InterPro" id="IPR036388">
    <property type="entry name" value="WH-like_DNA-bd_sf"/>
</dbReference>
<name>A0ABP9BYY1_9SPHI</name>
<dbReference type="InterPro" id="IPR000835">
    <property type="entry name" value="HTH_MarR-typ"/>
</dbReference>
<keyword evidence="1" id="KW-0805">Transcription regulation</keyword>
<gene>
    <name evidence="5" type="ORF">GCM10023231_32630</name>
</gene>
<sequence>MAQDNTIDYYLKTTWQSMANKYNQLAAKHGFTQATGYVLINIRKEGTPVTQIASLLGVKSTSLSRMLSGMEQQGLIYRKEDAQDRRSVRVFLTEEGQQKREVAKHMVRTFNSYLDQHMRASDRQKLIDTLKRLNELTVKYTSDDEEMD</sequence>
<evidence type="ECO:0000256" key="1">
    <source>
        <dbReference type="ARBA" id="ARBA00023015"/>
    </source>
</evidence>
<keyword evidence="3" id="KW-0804">Transcription</keyword>
<feature type="domain" description="HTH marR-type" evidence="4">
    <location>
        <begin position="1"/>
        <end position="135"/>
    </location>
</feature>
<dbReference type="PROSITE" id="PS50995">
    <property type="entry name" value="HTH_MARR_2"/>
    <property type="match status" value="1"/>
</dbReference>
<dbReference type="Proteomes" id="UP001501411">
    <property type="component" value="Unassembled WGS sequence"/>
</dbReference>
<dbReference type="PROSITE" id="PS01117">
    <property type="entry name" value="HTH_MARR_1"/>
    <property type="match status" value="1"/>
</dbReference>
<evidence type="ECO:0000256" key="2">
    <source>
        <dbReference type="ARBA" id="ARBA00023125"/>
    </source>
</evidence>
<dbReference type="PANTHER" id="PTHR42756:SF1">
    <property type="entry name" value="TRANSCRIPTIONAL REPRESSOR OF EMRAB OPERON"/>
    <property type="match status" value="1"/>
</dbReference>
<dbReference type="SMART" id="SM00347">
    <property type="entry name" value="HTH_MARR"/>
    <property type="match status" value="1"/>
</dbReference>
<dbReference type="EMBL" id="BAABIQ010000041">
    <property type="protein sequence ID" value="GAA4801335.1"/>
    <property type="molecule type" value="Genomic_DNA"/>
</dbReference>
<keyword evidence="2" id="KW-0238">DNA-binding</keyword>
<evidence type="ECO:0000313" key="6">
    <source>
        <dbReference type="Proteomes" id="UP001501411"/>
    </source>
</evidence>
<dbReference type="PRINTS" id="PR00598">
    <property type="entry name" value="HTHMARR"/>
</dbReference>
<evidence type="ECO:0000259" key="4">
    <source>
        <dbReference type="PROSITE" id="PS50995"/>
    </source>
</evidence>
<dbReference type="RefSeq" id="WP_345233238.1">
    <property type="nucleotide sequence ID" value="NZ_BAABIQ010000041.1"/>
</dbReference>
<dbReference type="InterPro" id="IPR023187">
    <property type="entry name" value="Tscrpt_reg_MarR-type_CS"/>
</dbReference>
<accession>A0ABP9BYY1</accession>
<dbReference type="Pfam" id="PF01047">
    <property type="entry name" value="MarR"/>
    <property type="match status" value="1"/>
</dbReference>
<keyword evidence="6" id="KW-1185">Reference proteome</keyword>
<protein>
    <submittedName>
        <fullName evidence="5">MarR family transcriptional regulator</fullName>
    </submittedName>
</protein>
<dbReference type="PANTHER" id="PTHR42756">
    <property type="entry name" value="TRANSCRIPTIONAL REGULATOR, MARR"/>
    <property type="match status" value="1"/>
</dbReference>
<evidence type="ECO:0000256" key="3">
    <source>
        <dbReference type="ARBA" id="ARBA00023163"/>
    </source>
</evidence>
<reference evidence="6" key="1">
    <citation type="journal article" date="2019" name="Int. J. Syst. Evol. Microbiol.">
        <title>The Global Catalogue of Microorganisms (GCM) 10K type strain sequencing project: providing services to taxonomists for standard genome sequencing and annotation.</title>
        <authorList>
            <consortium name="The Broad Institute Genomics Platform"/>
            <consortium name="The Broad Institute Genome Sequencing Center for Infectious Disease"/>
            <person name="Wu L."/>
            <person name="Ma J."/>
        </authorList>
    </citation>
    <scope>NUCLEOTIDE SEQUENCE [LARGE SCALE GENOMIC DNA]</scope>
    <source>
        <strain evidence="6">JCM 18200</strain>
    </source>
</reference>
<dbReference type="InterPro" id="IPR036390">
    <property type="entry name" value="WH_DNA-bd_sf"/>
</dbReference>
<evidence type="ECO:0000313" key="5">
    <source>
        <dbReference type="EMBL" id="GAA4801335.1"/>
    </source>
</evidence>
<dbReference type="SUPFAM" id="SSF46785">
    <property type="entry name" value="Winged helix' DNA-binding domain"/>
    <property type="match status" value="1"/>
</dbReference>
<proteinExistence type="predicted"/>
<comment type="caution">
    <text evidence="5">The sequence shown here is derived from an EMBL/GenBank/DDBJ whole genome shotgun (WGS) entry which is preliminary data.</text>
</comment>
<organism evidence="5 6">
    <name type="scientific">Olivibacter ginsenosidimutans</name>
    <dbReference type="NCBI Taxonomy" id="1176537"/>
    <lineage>
        <taxon>Bacteria</taxon>
        <taxon>Pseudomonadati</taxon>
        <taxon>Bacteroidota</taxon>
        <taxon>Sphingobacteriia</taxon>
        <taxon>Sphingobacteriales</taxon>
        <taxon>Sphingobacteriaceae</taxon>
        <taxon>Olivibacter</taxon>
    </lineage>
</organism>
<dbReference type="Gene3D" id="1.10.10.10">
    <property type="entry name" value="Winged helix-like DNA-binding domain superfamily/Winged helix DNA-binding domain"/>
    <property type="match status" value="1"/>
</dbReference>